<name>A9UQ77_MONBE</name>
<feature type="region of interest" description="Disordered" evidence="3">
    <location>
        <begin position="57"/>
        <end position="81"/>
    </location>
</feature>
<dbReference type="InterPro" id="IPR051184">
    <property type="entry name" value="Tyrosine-phos_adapter"/>
</dbReference>
<evidence type="ECO:0000256" key="2">
    <source>
        <dbReference type="PROSITE-ProRule" id="PRU00191"/>
    </source>
</evidence>
<feature type="domain" description="SH2" evidence="4">
    <location>
        <begin position="106"/>
        <end position="210"/>
    </location>
</feature>
<dbReference type="SMART" id="SM00252">
    <property type="entry name" value="SH2"/>
    <property type="match status" value="1"/>
</dbReference>
<dbReference type="KEGG" id="mbr:MONBRDRAFT_30924"/>
<dbReference type="InterPro" id="IPR036860">
    <property type="entry name" value="SH2_dom_sf"/>
</dbReference>
<evidence type="ECO:0000313" key="6">
    <source>
        <dbReference type="Proteomes" id="UP000001357"/>
    </source>
</evidence>
<dbReference type="AlphaFoldDB" id="A9UQ77"/>
<keyword evidence="6" id="KW-1185">Reference proteome</keyword>
<gene>
    <name evidence="5" type="ORF">MONBRDRAFT_30924</name>
</gene>
<dbReference type="PANTHER" id="PTHR19969">
    <property type="entry name" value="SH2-SH3 ADAPTOR PROTEIN-RELATED"/>
    <property type="match status" value="1"/>
</dbReference>
<dbReference type="GO" id="GO:0030971">
    <property type="term" value="F:receptor tyrosine kinase binding"/>
    <property type="evidence" value="ECO:0000318"/>
    <property type="project" value="GO_Central"/>
</dbReference>
<evidence type="ECO:0000259" key="4">
    <source>
        <dbReference type="PROSITE" id="PS50001"/>
    </source>
</evidence>
<dbReference type="GO" id="GO:0007167">
    <property type="term" value="P:enzyme-linked receptor protein signaling pathway"/>
    <property type="evidence" value="ECO:0000318"/>
    <property type="project" value="GO_Central"/>
</dbReference>
<protein>
    <recommendedName>
        <fullName evidence="4">SH2 domain-containing protein</fullName>
    </recommendedName>
</protein>
<dbReference type="Gene3D" id="3.30.505.10">
    <property type="entry name" value="SH2 domain"/>
    <property type="match status" value="1"/>
</dbReference>
<evidence type="ECO:0000313" key="5">
    <source>
        <dbReference type="EMBL" id="EDQ92548.1"/>
    </source>
</evidence>
<dbReference type="Pfam" id="PF00017">
    <property type="entry name" value="SH2"/>
    <property type="match status" value="1"/>
</dbReference>
<evidence type="ECO:0000256" key="1">
    <source>
        <dbReference type="ARBA" id="ARBA00022999"/>
    </source>
</evidence>
<dbReference type="InterPro" id="IPR000980">
    <property type="entry name" value="SH2"/>
</dbReference>
<dbReference type="Proteomes" id="UP000001357">
    <property type="component" value="Unassembled WGS sequence"/>
</dbReference>
<dbReference type="GO" id="GO:0035591">
    <property type="term" value="F:signaling adaptor activity"/>
    <property type="evidence" value="ECO:0000318"/>
    <property type="project" value="GO_Central"/>
</dbReference>
<dbReference type="EMBL" id="CH991543">
    <property type="protein sequence ID" value="EDQ92548.1"/>
    <property type="molecule type" value="Genomic_DNA"/>
</dbReference>
<evidence type="ECO:0000256" key="3">
    <source>
        <dbReference type="SAM" id="MobiDB-lite"/>
    </source>
</evidence>
<dbReference type="RefSeq" id="XP_001742310.1">
    <property type="nucleotide sequence ID" value="XM_001742258.1"/>
</dbReference>
<organism evidence="5 6">
    <name type="scientific">Monosiga brevicollis</name>
    <name type="common">Choanoflagellate</name>
    <dbReference type="NCBI Taxonomy" id="81824"/>
    <lineage>
        <taxon>Eukaryota</taxon>
        <taxon>Choanoflagellata</taxon>
        <taxon>Craspedida</taxon>
        <taxon>Salpingoecidae</taxon>
        <taxon>Monosiga</taxon>
    </lineage>
</organism>
<sequence>MSEASNPMFDEKNNLSAAVHTSGDLYDGADGVDPFGDVMDTLDFDFKALEMMADQAQPENDSYLSVQPDGQWKGDRRPEATEESGYLAVQPEWLEGQWELLSSQPWFRGSDDYRRDDATRELAGQEAGAFVVRISFSQPGHYAISAKTSENKIVSMLILPTWAGPNSNAPGQTQYRLGSQSKLLFNTVPKLIKYYTENPYYHGNRLKGDVRPEQQEGGYIDVTPVDVDPTKPASGDAGATDAGYLDM</sequence>
<accession>A9UQ77</accession>
<dbReference type="PANTHER" id="PTHR19969:SF5">
    <property type="entry name" value="CRK-LIKE PROTEIN"/>
    <property type="match status" value="1"/>
</dbReference>
<dbReference type="OMA" id="PGHYAIS"/>
<dbReference type="InParanoid" id="A9UQ77"/>
<keyword evidence="1 2" id="KW-0727">SH2 domain</keyword>
<dbReference type="CDD" id="cd00173">
    <property type="entry name" value="SH2"/>
    <property type="match status" value="1"/>
</dbReference>
<dbReference type="GO" id="GO:0005737">
    <property type="term" value="C:cytoplasm"/>
    <property type="evidence" value="ECO:0000318"/>
    <property type="project" value="GO_Central"/>
</dbReference>
<dbReference type="SUPFAM" id="SSF55550">
    <property type="entry name" value="SH2 domain"/>
    <property type="match status" value="1"/>
</dbReference>
<dbReference type="PROSITE" id="PS50001">
    <property type="entry name" value="SH2"/>
    <property type="match status" value="1"/>
</dbReference>
<dbReference type="GeneID" id="5887484"/>
<reference evidence="5 6" key="1">
    <citation type="journal article" date="2008" name="Nature">
        <title>The genome of the choanoflagellate Monosiga brevicollis and the origin of metazoans.</title>
        <authorList>
            <consortium name="JGI Sequencing"/>
            <person name="King N."/>
            <person name="Westbrook M.J."/>
            <person name="Young S.L."/>
            <person name="Kuo A."/>
            <person name="Abedin M."/>
            <person name="Chapman J."/>
            <person name="Fairclough S."/>
            <person name="Hellsten U."/>
            <person name="Isogai Y."/>
            <person name="Letunic I."/>
            <person name="Marr M."/>
            <person name="Pincus D."/>
            <person name="Putnam N."/>
            <person name="Rokas A."/>
            <person name="Wright K.J."/>
            <person name="Zuzow R."/>
            <person name="Dirks W."/>
            <person name="Good M."/>
            <person name="Goodstein D."/>
            <person name="Lemons D."/>
            <person name="Li W."/>
            <person name="Lyons J.B."/>
            <person name="Morris A."/>
            <person name="Nichols S."/>
            <person name="Richter D.J."/>
            <person name="Salamov A."/>
            <person name="Bork P."/>
            <person name="Lim W.A."/>
            <person name="Manning G."/>
            <person name="Miller W.T."/>
            <person name="McGinnis W."/>
            <person name="Shapiro H."/>
            <person name="Tjian R."/>
            <person name="Grigoriev I.V."/>
            <person name="Rokhsar D."/>
        </authorList>
    </citation>
    <scope>NUCLEOTIDE SEQUENCE [LARGE SCALE GENOMIC DNA]</scope>
    <source>
        <strain evidence="6">MX1 / ATCC 50154</strain>
    </source>
</reference>
<feature type="region of interest" description="Disordered" evidence="3">
    <location>
        <begin position="221"/>
        <end position="247"/>
    </location>
</feature>
<dbReference type="GO" id="GO:0016477">
    <property type="term" value="P:cell migration"/>
    <property type="evidence" value="ECO:0000318"/>
    <property type="project" value="GO_Central"/>
</dbReference>
<proteinExistence type="predicted"/>